<dbReference type="GO" id="GO:0005886">
    <property type="term" value="C:plasma membrane"/>
    <property type="evidence" value="ECO:0007669"/>
    <property type="project" value="TreeGrafter"/>
</dbReference>
<keyword evidence="7" id="KW-0547">Nucleotide-binding</keyword>
<comment type="subcellular location">
    <subcellularLocation>
        <location evidence="2">Membrane</location>
        <topology evidence="2">Multi-pass membrane protein</topology>
    </subcellularLocation>
</comment>
<dbReference type="GO" id="GO:0000155">
    <property type="term" value="F:phosphorelay sensor kinase activity"/>
    <property type="evidence" value="ECO:0007669"/>
    <property type="project" value="InterPro"/>
</dbReference>
<evidence type="ECO:0000256" key="13">
    <source>
        <dbReference type="SAM" id="Phobius"/>
    </source>
</evidence>
<dbReference type="Gene3D" id="1.10.287.130">
    <property type="match status" value="1"/>
</dbReference>
<keyword evidence="10 13" id="KW-1133">Transmembrane helix</keyword>
<dbReference type="SMART" id="SM00387">
    <property type="entry name" value="HATPase_c"/>
    <property type="match status" value="1"/>
</dbReference>
<dbReference type="Gene3D" id="3.30.565.10">
    <property type="entry name" value="Histidine kinase-like ATPase, C-terminal domain"/>
    <property type="match status" value="1"/>
</dbReference>
<dbReference type="SMART" id="SM00388">
    <property type="entry name" value="HisKA"/>
    <property type="match status" value="1"/>
</dbReference>
<dbReference type="InterPro" id="IPR005467">
    <property type="entry name" value="His_kinase_dom"/>
</dbReference>
<dbReference type="Pfam" id="PF02518">
    <property type="entry name" value="HATPase_c"/>
    <property type="match status" value="1"/>
</dbReference>
<evidence type="ECO:0000256" key="1">
    <source>
        <dbReference type="ARBA" id="ARBA00000085"/>
    </source>
</evidence>
<keyword evidence="9" id="KW-0067">ATP-binding</keyword>
<dbReference type="PANTHER" id="PTHR45436">
    <property type="entry name" value="SENSOR HISTIDINE KINASE YKOH"/>
    <property type="match status" value="1"/>
</dbReference>
<dbReference type="KEGG" id="salh:HMF8227_02884"/>
<dbReference type="RefSeq" id="WP_109340835.1">
    <property type="nucleotide sequence ID" value="NZ_CP029347.1"/>
</dbReference>
<proteinExistence type="predicted"/>
<dbReference type="PANTHER" id="PTHR45436:SF14">
    <property type="entry name" value="SENSOR PROTEIN QSEC"/>
    <property type="match status" value="1"/>
</dbReference>
<dbReference type="SUPFAM" id="SSF47384">
    <property type="entry name" value="Homodimeric domain of signal transducing histidine kinase"/>
    <property type="match status" value="1"/>
</dbReference>
<evidence type="ECO:0000256" key="2">
    <source>
        <dbReference type="ARBA" id="ARBA00004141"/>
    </source>
</evidence>
<accession>A0A2S2E719</accession>
<keyword evidence="6 13" id="KW-0812">Transmembrane</keyword>
<comment type="catalytic activity">
    <reaction evidence="1">
        <text>ATP + protein L-histidine = ADP + protein N-phospho-L-histidine.</text>
        <dbReference type="EC" id="2.7.13.3"/>
    </reaction>
</comment>
<evidence type="ECO:0000256" key="5">
    <source>
        <dbReference type="ARBA" id="ARBA00022679"/>
    </source>
</evidence>
<keyword evidence="12 13" id="KW-0472">Membrane</keyword>
<dbReference type="SMART" id="SM00304">
    <property type="entry name" value="HAMP"/>
    <property type="match status" value="1"/>
</dbReference>
<evidence type="ECO:0000256" key="10">
    <source>
        <dbReference type="ARBA" id="ARBA00022989"/>
    </source>
</evidence>
<evidence type="ECO:0000256" key="9">
    <source>
        <dbReference type="ARBA" id="ARBA00022840"/>
    </source>
</evidence>
<evidence type="ECO:0000256" key="12">
    <source>
        <dbReference type="ARBA" id="ARBA00023136"/>
    </source>
</evidence>
<evidence type="ECO:0000256" key="11">
    <source>
        <dbReference type="ARBA" id="ARBA00023012"/>
    </source>
</evidence>
<feature type="transmembrane region" description="Helical" evidence="13">
    <location>
        <begin position="139"/>
        <end position="162"/>
    </location>
</feature>
<evidence type="ECO:0000256" key="7">
    <source>
        <dbReference type="ARBA" id="ARBA00022741"/>
    </source>
</evidence>
<evidence type="ECO:0000313" key="16">
    <source>
        <dbReference type="EMBL" id="AWL13332.1"/>
    </source>
</evidence>
<dbReference type="InterPro" id="IPR003661">
    <property type="entry name" value="HisK_dim/P_dom"/>
</dbReference>
<evidence type="ECO:0000259" key="14">
    <source>
        <dbReference type="PROSITE" id="PS50109"/>
    </source>
</evidence>
<evidence type="ECO:0000313" key="17">
    <source>
        <dbReference type="Proteomes" id="UP000245728"/>
    </source>
</evidence>
<dbReference type="InterPro" id="IPR050428">
    <property type="entry name" value="TCS_sensor_his_kinase"/>
</dbReference>
<feature type="domain" description="Histidine kinase" evidence="14">
    <location>
        <begin position="219"/>
        <end position="432"/>
    </location>
</feature>
<evidence type="ECO:0000259" key="15">
    <source>
        <dbReference type="PROSITE" id="PS50885"/>
    </source>
</evidence>
<keyword evidence="11" id="KW-0902">Two-component regulatory system</keyword>
<dbReference type="InterPro" id="IPR004358">
    <property type="entry name" value="Sig_transdc_His_kin-like_C"/>
</dbReference>
<evidence type="ECO:0000256" key="8">
    <source>
        <dbReference type="ARBA" id="ARBA00022777"/>
    </source>
</evidence>
<dbReference type="CDD" id="cd00082">
    <property type="entry name" value="HisKA"/>
    <property type="match status" value="1"/>
</dbReference>
<evidence type="ECO:0000256" key="6">
    <source>
        <dbReference type="ARBA" id="ARBA00022692"/>
    </source>
</evidence>
<dbReference type="PROSITE" id="PS50109">
    <property type="entry name" value="HIS_KIN"/>
    <property type="match status" value="1"/>
</dbReference>
<gene>
    <name evidence="16" type="primary">qseC</name>
    <name evidence="16" type="ORF">HMF8227_02884</name>
</gene>
<keyword evidence="8 16" id="KW-0418">Kinase</keyword>
<dbReference type="EMBL" id="CP029347">
    <property type="protein sequence ID" value="AWL13332.1"/>
    <property type="molecule type" value="Genomic_DNA"/>
</dbReference>
<dbReference type="GO" id="GO:0005524">
    <property type="term" value="F:ATP binding"/>
    <property type="evidence" value="ECO:0007669"/>
    <property type="project" value="UniProtKB-KW"/>
</dbReference>
<keyword evidence="5 16" id="KW-0808">Transferase</keyword>
<feature type="domain" description="HAMP" evidence="15">
    <location>
        <begin position="159"/>
        <end position="211"/>
    </location>
</feature>
<name>A0A2S2E719_9ALTE</name>
<protein>
    <recommendedName>
        <fullName evidence="3">histidine kinase</fullName>
        <ecNumber evidence="3">2.7.13.3</ecNumber>
    </recommendedName>
</protein>
<dbReference type="EC" id="2.7.13.3" evidence="3"/>
<dbReference type="PRINTS" id="PR00344">
    <property type="entry name" value="BCTRLSENSOR"/>
</dbReference>
<dbReference type="InterPro" id="IPR036890">
    <property type="entry name" value="HATPase_C_sf"/>
</dbReference>
<dbReference type="InterPro" id="IPR003594">
    <property type="entry name" value="HATPase_dom"/>
</dbReference>
<dbReference type="CDD" id="cd00075">
    <property type="entry name" value="HATPase"/>
    <property type="match status" value="1"/>
</dbReference>
<sequence>MISIRRFLLGLLLSIMTIAVFFAAMQSYRSVAARAEQQMDKQLKTLAQSLLRLPPISEHRTTGSVAQGIAFQVWQDGNLVLHTDNTPDVPFTEQTGYSQANFALQRWRVFATHNGQRKVFVAQPMNYRYELAEELMLEALIPLVVMLFVLAIAIFLAVGYGLRPLKQLSRALAQQEPGDLTPLPAAHQPAELKPVIETLNSLMARLQQALERERRFASDAAHELRTPLTVLKVELYNLKQQVEDVSTLTSMEQGIDRMSHLIEQILLLNRTNPEHFTAELKDLVARPLLEASIARCQRLYQHKQQHLQLLADDFSVTGDEFSLKLLLDNLIGNAFKYTPAQGTIHIQAKQQGEHVLISIEDSGPGIPEAQYKQVFERFYRVGGDRHPSGEPGCGLGLAIVGHILELYQGQLRFSRSLSLGGLRVDVYLPARRD</sequence>
<evidence type="ECO:0000256" key="3">
    <source>
        <dbReference type="ARBA" id="ARBA00012438"/>
    </source>
</evidence>
<reference evidence="16 17" key="1">
    <citation type="submission" date="2018-05" db="EMBL/GenBank/DDBJ databases">
        <title>Salinimonas sp. HMF8227 Genome sequencing and assembly.</title>
        <authorList>
            <person name="Kang H."/>
            <person name="Kang J."/>
            <person name="Cha I."/>
            <person name="Kim H."/>
            <person name="Joh K."/>
        </authorList>
    </citation>
    <scope>NUCLEOTIDE SEQUENCE [LARGE SCALE GENOMIC DNA]</scope>
    <source>
        <strain evidence="16 17">HMF8227</strain>
    </source>
</reference>
<dbReference type="PROSITE" id="PS50885">
    <property type="entry name" value="HAMP"/>
    <property type="match status" value="1"/>
</dbReference>
<organism evidence="16 17">
    <name type="scientific">Saliniradius amylolyticus</name>
    <dbReference type="NCBI Taxonomy" id="2183582"/>
    <lineage>
        <taxon>Bacteria</taxon>
        <taxon>Pseudomonadati</taxon>
        <taxon>Pseudomonadota</taxon>
        <taxon>Gammaproteobacteria</taxon>
        <taxon>Alteromonadales</taxon>
        <taxon>Alteromonadaceae</taxon>
        <taxon>Saliniradius</taxon>
    </lineage>
</organism>
<dbReference type="AlphaFoldDB" id="A0A2S2E719"/>
<evidence type="ECO:0000256" key="4">
    <source>
        <dbReference type="ARBA" id="ARBA00022553"/>
    </source>
</evidence>
<dbReference type="Pfam" id="PF00512">
    <property type="entry name" value="HisKA"/>
    <property type="match status" value="1"/>
</dbReference>
<keyword evidence="17" id="KW-1185">Reference proteome</keyword>
<keyword evidence="4" id="KW-0597">Phosphoprotein</keyword>
<dbReference type="OrthoDB" id="9809766at2"/>
<dbReference type="InterPro" id="IPR036097">
    <property type="entry name" value="HisK_dim/P_sf"/>
</dbReference>
<dbReference type="InterPro" id="IPR003660">
    <property type="entry name" value="HAMP_dom"/>
</dbReference>
<dbReference type="Proteomes" id="UP000245728">
    <property type="component" value="Chromosome"/>
</dbReference>
<dbReference type="SUPFAM" id="SSF55874">
    <property type="entry name" value="ATPase domain of HSP90 chaperone/DNA topoisomerase II/histidine kinase"/>
    <property type="match status" value="1"/>
</dbReference>